<keyword evidence="1" id="KW-0547">Nucleotide-binding</keyword>
<dbReference type="GO" id="GO:0003676">
    <property type="term" value="F:nucleic acid binding"/>
    <property type="evidence" value="ECO:0007669"/>
    <property type="project" value="InterPro"/>
</dbReference>
<evidence type="ECO:0000256" key="1">
    <source>
        <dbReference type="ARBA" id="ARBA00022741"/>
    </source>
</evidence>
<accession>A0A921IK19</accession>
<reference evidence="6" key="1">
    <citation type="journal article" date="2021" name="PeerJ">
        <title>Extensive microbial diversity within the chicken gut microbiome revealed by metagenomics and culture.</title>
        <authorList>
            <person name="Gilroy R."/>
            <person name="Ravi A."/>
            <person name="Getino M."/>
            <person name="Pursley I."/>
            <person name="Horton D.L."/>
            <person name="Alikhan N.F."/>
            <person name="Baker D."/>
            <person name="Gharbi K."/>
            <person name="Hall N."/>
            <person name="Watson M."/>
            <person name="Adriaenssens E.M."/>
            <person name="Foster-Nyarko E."/>
            <person name="Jarju S."/>
            <person name="Secka A."/>
            <person name="Antonio M."/>
            <person name="Oren A."/>
            <person name="Chaudhuri R.R."/>
            <person name="La Ragione R."/>
            <person name="Hildebrand F."/>
            <person name="Pallen M.J."/>
        </authorList>
    </citation>
    <scope>NUCLEOTIDE SEQUENCE</scope>
    <source>
        <strain evidence="6">ChiBcec21-2208</strain>
    </source>
</reference>
<dbReference type="EMBL" id="DYVE01000216">
    <property type="protein sequence ID" value="HJG28619.1"/>
    <property type="molecule type" value="Genomic_DNA"/>
</dbReference>
<dbReference type="InterPro" id="IPR045028">
    <property type="entry name" value="DinG/Rad3-like"/>
</dbReference>
<evidence type="ECO:0000259" key="5">
    <source>
        <dbReference type="PROSITE" id="PS51193"/>
    </source>
</evidence>
<keyword evidence="6" id="KW-0347">Helicase</keyword>
<evidence type="ECO:0000313" key="7">
    <source>
        <dbReference type="Proteomes" id="UP000782880"/>
    </source>
</evidence>
<dbReference type="GO" id="GO:0016818">
    <property type="term" value="F:hydrolase activity, acting on acid anhydrides, in phosphorus-containing anhydrides"/>
    <property type="evidence" value="ECO:0007669"/>
    <property type="project" value="InterPro"/>
</dbReference>
<dbReference type="PANTHER" id="PTHR11472">
    <property type="entry name" value="DNA REPAIR DEAD HELICASE RAD3/XP-D SUBFAMILY MEMBER"/>
    <property type="match status" value="1"/>
</dbReference>
<protein>
    <submittedName>
        <fullName evidence="6">ATP-dependent DNA helicase</fullName>
    </submittedName>
</protein>
<reference evidence="6" key="2">
    <citation type="submission" date="2021-09" db="EMBL/GenBank/DDBJ databases">
        <authorList>
            <person name="Gilroy R."/>
        </authorList>
    </citation>
    <scope>NUCLEOTIDE SEQUENCE</scope>
    <source>
        <strain evidence="6">ChiBcec21-2208</strain>
    </source>
</reference>
<dbReference type="Proteomes" id="UP000782880">
    <property type="component" value="Unassembled WGS sequence"/>
</dbReference>
<dbReference type="SUPFAM" id="SSF52540">
    <property type="entry name" value="P-loop containing nucleoside triphosphate hydrolases"/>
    <property type="match status" value="1"/>
</dbReference>
<sequence>MTNPETGYEKAHRQVEQIFRQFFPARGMVTREGQIHLCHMMLDALFGRDVALCDAGVGLGKTYAYLVACVLWQLQRPRQMQRPVVISTASVALQSAILEEYIPFLSDVLIQNEYIEKPICAVLRKGKERFACDRRLLIRQKQIGIRGERFRRRAAALRAANQCLDLDLLPGISHHDRRLICVPERCSRNCILHSDCRYRQYLKDSNGASVTIQVCNHNYLLADAAHRQNGWKPLLKDYQALVIDEAHKLPETVRQMNTRRIHSSDLLRFERILTTSHCTLGTQKLRGARMAFLTAFAPAENESEREKSFCLTDEQSASLQHLDKAIQEILKLENKEVPPVLRNKLSDVQELIPLFLRSDTTFVRYVDYHQENGALAIDLCAVPFDLPRCVYDALWREHKPAILTSGTLAVGEDFTHTEQQFGLDRGTSLRTLRIVSPFRYDENCLLYFPATHRKKVPSKQNTDRVAHQIQELINTANGHTLVLFTSYDQMGRVYEKLKDKFPVPVLQAQRNPQVYLERFKQLPNAVLFASGACWEGVDFPGDMVSLLIIVKLPFQVPDPLGEALRKQYSNLHSYIQAEVVPEMQIKLRQGFGRAIRTETDSCVVAVLDPRAAPGKRYHQAVLDALPEMPVSDKLTDIQFFLHSKKIPSYFEPRFPKEVDFHEGNLFHSGSQEQ</sequence>
<dbReference type="InterPro" id="IPR027417">
    <property type="entry name" value="P-loop_NTPase"/>
</dbReference>
<dbReference type="AlphaFoldDB" id="A0A921IK19"/>
<dbReference type="InterPro" id="IPR014013">
    <property type="entry name" value="Helic_SF1/SF2_ATP-bd_DinG/Rad3"/>
</dbReference>
<evidence type="ECO:0000256" key="3">
    <source>
        <dbReference type="ARBA" id="ARBA00022840"/>
    </source>
</evidence>
<dbReference type="GO" id="GO:0005524">
    <property type="term" value="F:ATP binding"/>
    <property type="evidence" value="ECO:0007669"/>
    <property type="project" value="UniProtKB-KW"/>
</dbReference>
<keyword evidence="3" id="KW-0067">ATP-binding</keyword>
<dbReference type="InterPro" id="IPR006555">
    <property type="entry name" value="ATP-dep_Helicase_C"/>
</dbReference>
<proteinExistence type="inferred from homology"/>
<dbReference type="SMART" id="SM00491">
    <property type="entry name" value="HELICc2"/>
    <property type="match status" value="1"/>
</dbReference>
<evidence type="ECO:0000256" key="2">
    <source>
        <dbReference type="ARBA" id="ARBA00022801"/>
    </source>
</evidence>
<dbReference type="Pfam" id="PF13307">
    <property type="entry name" value="Helicase_C_2"/>
    <property type="match status" value="1"/>
</dbReference>
<dbReference type="PROSITE" id="PS51193">
    <property type="entry name" value="HELICASE_ATP_BIND_2"/>
    <property type="match status" value="1"/>
</dbReference>
<feature type="domain" description="Helicase ATP-binding" evidence="5">
    <location>
        <begin position="20"/>
        <end position="296"/>
    </location>
</feature>
<evidence type="ECO:0000256" key="4">
    <source>
        <dbReference type="ARBA" id="ARBA00038058"/>
    </source>
</evidence>
<gene>
    <name evidence="6" type="ORF">K8V20_08260</name>
</gene>
<comment type="caution">
    <text evidence="6">The sequence shown here is derived from an EMBL/GenBank/DDBJ whole genome shotgun (WGS) entry which is preliminary data.</text>
</comment>
<organism evidence="6 7">
    <name type="scientific">Subdoligranulum variabile</name>
    <dbReference type="NCBI Taxonomy" id="214851"/>
    <lineage>
        <taxon>Bacteria</taxon>
        <taxon>Bacillati</taxon>
        <taxon>Bacillota</taxon>
        <taxon>Clostridia</taxon>
        <taxon>Eubacteriales</taxon>
        <taxon>Oscillospiraceae</taxon>
        <taxon>Subdoligranulum</taxon>
    </lineage>
</organism>
<name>A0A921IK19_9FIRM</name>
<dbReference type="PANTHER" id="PTHR11472:SF34">
    <property type="entry name" value="REGULATOR OF TELOMERE ELONGATION HELICASE 1"/>
    <property type="match status" value="1"/>
</dbReference>
<comment type="similarity">
    <text evidence="4">Belongs to the helicase family. DinG subfamily.</text>
</comment>
<dbReference type="GO" id="GO:0003678">
    <property type="term" value="F:DNA helicase activity"/>
    <property type="evidence" value="ECO:0007669"/>
    <property type="project" value="TreeGrafter"/>
</dbReference>
<dbReference type="Gene3D" id="3.40.50.300">
    <property type="entry name" value="P-loop containing nucleotide triphosphate hydrolases"/>
    <property type="match status" value="2"/>
</dbReference>
<evidence type="ECO:0000313" key="6">
    <source>
        <dbReference type="EMBL" id="HJG28619.1"/>
    </source>
</evidence>
<keyword evidence="2" id="KW-0378">Hydrolase</keyword>
<dbReference type="GO" id="GO:0006139">
    <property type="term" value="P:nucleobase-containing compound metabolic process"/>
    <property type="evidence" value="ECO:0007669"/>
    <property type="project" value="InterPro"/>
</dbReference>